<proteinExistence type="predicted"/>
<dbReference type="Proteomes" id="UP000767446">
    <property type="component" value="Unassembled WGS sequence"/>
</dbReference>
<gene>
    <name evidence="6" type="ORF">DSM107014_04415</name>
</gene>
<dbReference type="Gene3D" id="3.40.50.2000">
    <property type="entry name" value="Glycogen Phosphorylase B"/>
    <property type="match status" value="1"/>
</dbReference>
<comment type="caution">
    <text evidence="6">The sequence shown here is derived from an EMBL/GenBank/DDBJ whole genome shotgun (WGS) entry which is preliminary data.</text>
</comment>
<evidence type="ECO:0000313" key="6">
    <source>
        <dbReference type="EMBL" id="MBR8827141.1"/>
    </source>
</evidence>
<dbReference type="PANTHER" id="PTHR43179">
    <property type="entry name" value="RHAMNOSYLTRANSFERASE WBBL"/>
    <property type="match status" value="1"/>
</dbReference>
<evidence type="ECO:0000256" key="3">
    <source>
        <dbReference type="PROSITE-ProRule" id="PRU00339"/>
    </source>
</evidence>
<dbReference type="InterPro" id="IPR029044">
    <property type="entry name" value="Nucleotide-diphossugar_trans"/>
</dbReference>
<dbReference type="SUPFAM" id="SSF48452">
    <property type="entry name" value="TPR-like"/>
    <property type="match status" value="2"/>
</dbReference>
<reference evidence="6" key="1">
    <citation type="submission" date="2021-02" db="EMBL/GenBank/DDBJ databases">
        <title>Metagenome analyses of Stigonema ocellatum DSM 106950, Chlorogloea purpurea SAG 13.99 and Gomphosphaeria aponina DSM 107014.</title>
        <authorList>
            <person name="Marter P."/>
            <person name="Huang S."/>
        </authorList>
    </citation>
    <scope>NUCLEOTIDE SEQUENCE</scope>
    <source>
        <strain evidence="6">JP213</strain>
    </source>
</reference>
<feature type="repeat" description="TPR" evidence="3">
    <location>
        <begin position="105"/>
        <end position="138"/>
    </location>
</feature>
<dbReference type="Pfam" id="PF13432">
    <property type="entry name" value="TPR_16"/>
    <property type="match status" value="1"/>
</dbReference>
<dbReference type="Pfam" id="PF07719">
    <property type="entry name" value="TPR_2"/>
    <property type="match status" value="1"/>
</dbReference>
<name>A0A941JRM4_9CHRO</name>
<dbReference type="PROSITE" id="PS50293">
    <property type="entry name" value="TPR_REGION"/>
    <property type="match status" value="2"/>
</dbReference>
<dbReference type="Pfam" id="PF00535">
    <property type="entry name" value="Glycos_transf_2"/>
    <property type="match status" value="1"/>
</dbReference>
<protein>
    <submittedName>
        <fullName evidence="6">Tetratricopeptide repeat protein</fullName>
    </submittedName>
</protein>
<dbReference type="InterPro" id="IPR019734">
    <property type="entry name" value="TPR_rpt"/>
</dbReference>
<accession>A0A941JRM4</accession>
<sequence>MIRREKNQLNVKKKDGIFWRSPKLIKEEQTVNSSTLLRAYLQQAETYSAQGQWKQAIALYSQAREQNPQNPTVHYLLGKALANGQEWEQAIASYQKATQLQPNHWEAYHHWGDALINQEKWREAVTAYRRALEIKPDFEWSYCNLGEALVQLQQWEEAVAAYQKAIEINPNLEWVPQKLGNALYRLGEELTFRRKWNEAIATYQKARELNPDLPFIYRQLGNVFHQRSIADRVIVLDYYRRMVRQHPDQEEYFHKLLELQPQEAELYFGLGNALEKQGKLDQAIVTYQMGLQLQPNNIKASRRLEQILDRTGKLSNLEKAKKKLEKKTTKKLENFLASGYQLNFPEVKQPAVSIILVLYNRAELTLSCLASIAQNKFKSYEVIIIDNCSTDQTRMLLERVKGAKIVFNQENRHFLLACNQASKIATGKFLLFLNNDAEILGNSIQIAVRTIKSAKEIGAVGGKIILADGTLQEAGSIIWQDGSCLGYGRGDQPNAPQYMFKRSVDYCSGAFLLTKRDLFEEMGGFDEAYQPAYYEETDYCVKLLKAGKKIIYHPKVRINHYEFASSSSSQKAIELQKRNRQLFKEKHQDWLRWQYPAELKNIIFARTAKEKRERILFIDDRVPHPFMGSGYTRGYGILSRMVKLGYNVTFYPSDLGSQEDWGKIYSDISLEVEVMKGYGLEDLEKFLRSRHGYYDLVFVSRPHNMEKINYILSPENFLAGVKIVYDAEALYCLRELDQKRLRGEKVSAREREKLIKEELKLGSNSDCIVSVSEGERQQFINYGYKKVTVLGHAVEVKPTANRFEKRQNILFVGAIYERESPNFDSILWLSKEIFPLIQEQLGKGVKLVIAGTNTIEQVGKLVNDLGNEAIEVLGRVDDLTQLYNQAKFFVAPTRYAAGIPHKVHEAVGRGLPVVTTPLIAQQLGWKPELELLVGDRAAKFASQCVRLYNDAELWAKIRNNGLKRVKTECSPDAFTETLREILAISKS</sequence>
<dbReference type="Pfam" id="PF13414">
    <property type="entry name" value="TPR_11"/>
    <property type="match status" value="2"/>
</dbReference>
<evidence type="ECO:0000256" key="1">
    <source>
        <dbReference type="ARBA" id="ARBA00022737"/>
    </source>
</evidence>
<feature type="domain" description="Glycosyltransferase 2-like" evidence="5">
    <location>
        <begin position="353"/>
        <end position="521"/>
    </location>
</feature>
<dbReference type="Gene3D" id="3.90.550.10">
    <property type="entry name" value="Spore Coat Polysaccharide Biosynthesis Protein SpsA, Chain A"/>
    <property type="match status" value="1"/>
</dbReference>
<feature type="repeat" description="TPR" evidence="3">
    <location>
        <begin position="139"/>
        <end position="172"/>
    </location>
</feature>
<evidence type="ECO:0000256" key="2">
    <source>
        <dbReference type="ARBA" id="ARBA00022803"/>
    </source>
</evidence>
<dbReference type="CDD" id="cd04186">
    <property type="entry name" value="GT_2_like_c"/>
    <property type="match status" value="1"/>
</dbReference>
<keyword evidence="2 3" id="KW-0802">TPR repeat</keyword>
<dbReference type="Pfam" id="PF13692">
    <property type="entry name" value="Glyco_trans_1_4"/>
    <property type="match status" value="1"/>
</dbReference>
<dbReference type="SMART" id="SM00028">
    <property type="entry name" value="TPR"/>
    <property type="match status" value="6"/>
</dbReference>
<dbReference type="PANTHER" id="PTHR43179:SF7">
    <property type="entry name" value="RHAMNOSYLTRANSFERASE WBBL"/>
    <property type="match status" value="1"/>
</dbReference>
<organism evidence="6 7">
    <name type="scientific">Gomphosphaeria aponina SAG 52.96 = DSM 107014</name>
    <dbReference type="NCBI Taxonomy" id="1521640"/>
    <lineage>
        <taxon>Bacteria</taxon>
        <taxon>Bacillati</taxon>
        <taxon>Cyanobacteriota</taxon>
        <taxon>Cyanophyceae</taxon>
        <taxon>Oscillatoriophycideae</taxon>
        <taxon>Chroococcales</taxon>
        <taxon>Gomphosphaeriaceae</taxon>
        <taxon>Gomphosphaeria</taxon>
    </lineage>
</organism>
<evidence type="ECO:0000256" key="4">
    <source>
        <dbReference type="SAM" id="Coils"/>
    </source>
</evidence>
<dbReference type="Gene3D" id="1.25.40.10">
    <property type="entry name" value="Tetratricopeptide repeat domain"/>
    <property type="match status" value="3"/>
</dbReference>
<feature type="coiled-coil region" evidence="4">
    <location>
        <begin position="307"/>
        <end position="334"/>
    </location>
</feature>
<dbReference type="SUPFAM" id="SSF53756">
    <property type="entry name" value="UDP-Glycosyltransferase/glycogen phosphorylase"/>
    <property type="match status" value="1"/>
</dbReference>
<evidence type="ECO:0000313" key="7">
    <source>
        <dbReference type="Proteomes" id="UP000767446"/>
    </source>
</evidence>
<evidence type="ECO:0000259" key="5">
    <source>
        <dbReference type="Pfam" id="PF00535"/>
    </source>
</evidence>
<feature type="repeat" description="TPR" evidence="3">
    <location>
        <begin position="37"/>
        <end position="70"/>
    </location>
</feature>
<dbReference type="EMBL" id="JADQBC010000021">
    <property type="protein sequence ID" value="MBR8827141.1"/>
    <property type="molecule type" value="Genomic_DNA"/>
</dbReference>
<dbReference type="CDD" id="cd03801">
    <property type="entry name" value="GT4_PimA-like"/>
    <property type="match status" value="1"/>
</dbReference>
<dbReference type="InterPro" id="IPR001173">
    <property type="entry name" value="Glyco_trans_2-like"/>
</dbReference>
<feature type="repeat" description="TPR" evidence="3">
    <location>
        <begin position="264"/>
        <end position="297"/>
    </location>
</feature>
<dbReference type="SUPFAM" id="SSF53448">
    <property type="entry name" value="Nucleotide-diphospho-sugar transferases"/>
    <property type="match status" value="1"/>
</dbReference>
<dbReference type="PROSITE" id="PS50005">
    <property type="entry name" value="TPR"/>
    <property type="match status" value="6"/>
</dbReference>
<dbReference type="AlphaFoldDB" id="A0A941JRM4"/>
<feature type="repeat" description="TPR" evidence="3">
    <location>
        <begin position="71"/>
        <end position="104"/>
    </location>
</feature>
<feature type="repeat" description="TPR" evidence="3">
    <location>
        <begin position="180"/>
        <end position="213"/>
    </location>
</feature>
<keyword evidence="1" id="KW-0677">Repeat</keyword>
<dbReference type="InterPro" id="IPR013105">
    <property type="entry name" value="TPR_2"/>
</dbReference>
<keyword evidence="4" id="KW-0175">Coiled coil</keyword>
<dbReference type="InterPro" id="IPR011990">
    <property type="entry name" value="TPR-like_helical_dom_sf"/>
</dbReference>
<dbReference type="Pfam" id="PF00515">
    <property type="entry name" value="TPR_1"/>
    <property type="match status" value="1"/>
</dbReference>